<dbReference type="RefSeq" id="WP_243700864.1">
    <property type="nucleotide sequence ID" value="NZ_SMAJ01000006.1"/>
</dbReference>
<comment type="similarity">
    <text evidence="1">Belongs to the short-chain dehydrogenases/reductases (SDR) family.</text>
</comment>
<dbReference type="Pfam" id="PF13561">
    <property type="entry name" value="adh_short_C2"/>
    <property type="match status" value="1"/>
</dbReference>
<gene>
    <name evidence="3" type="ORF">EDC26_10696</name>
</gene>
<sequence length="269" mass="28168">MGLYNKMEVLSQERTPIALVTGAGGGIGACICRKLAAAGFRVVAGDIDPARAGRVARELGESGSPGHVSLPFDVSDEIAVESAFDHIERDWGPVQVVVCAAGLLLFQADGERPLIKNTSVDIWERSQAVNARGVFLCARAYINRREKAPVPHGRFVTFSSVAAQLGGYRSSASYIAAKSAVLGLTKAMAREVSHLGITVNSVAPGLIDTDMLRSTISSSGAMETAAANIPLGRIGTVDDVACAVEFLASENAAYITGSVIDVNGGYRMQ</sequence>
<evidence type="ECO:0000313" key="3">
    <source>
        <dbReference type="EMBL" id="TCT07372.1"/>
    </source>
</evidence>
<comment type="caution">
    <text evidence="3">The sequence shown here is derived from an EMBL/GenBank/DDBJ whole genome shotgun (WGS) entry which is preliminary data.</text>
</comment>
<dbReference type="FunFam" id="3.40.50.720:FF:000173">
    <property type="entry name" value="3-oxoacyl-[acyl-carrier protein] reductase"/>
    <property type="match status" value="1"/>
</dbReference>
<name>A0A4R3M2Y4_9BURK</name>
<dbReference type="InterPro" id="IPR002347">
    <property type="entry name" value="SDR_fam"/>
</dbReference>
<dbReference type="SUPFAM" id="SSF51735">
    <property type="entry name" value="NAD(P)-binding Rossmann-fold domains"/>
    <property type="match status" value="1"/>
</dbReference>
<dbReference type="AlphaFoldDB" id="A0A4R3M2Y4"/>
<evidence type="ECO:0000256" key="2">
    <source>
        <dbReference type="ARBA" id="ARBA00023002"/>
    </source>
</evidence>
<keyword evidence="4" id="KW-1185">Reference proteome</keyword>
<evidence type="ECO:0000256" key="1">
    <source>
        <dbReference type="ARBA" id="ARBA00006484"/>
    </source>
</evidence>
<organism evidence="3 4">
    <name type="scientific">Paralcaligenes ureilyticus</name>
    <dbReference type="NCBI Taxonomy" id="627131"/>
    <lineage>
        <taxon>Bacteria</taxon>
        <taxon>Pseudomonadati</taxon>
        <taxon>Pseudomonadota</taxon>
        <taxon>Betaproteobacteria</taxon>
        <taxon>Burkholderiales</taxon>
        <taxon>Alcaligenaceae</taxon>
        <taxon>Paralcaligenes</taxon>
    </lineage>
</organism>
<accession>A0A4R3M2Y4</accession>
<dbReference type="GO" id="GO:0016616">
    <property type="term" value="F:oxidoreductase activity, acting on the CH-OH group of donors, NAD or NADP as acceptor"/>
    <property type="evidence" value="ECO:0007669"/>
    <property type="project" value="TreeGrafter"/>
</dbReference>
<reference evidence="3 4" key="1">
    <citation type="submission" date="2019-03" db="EMBL/GenBank/DDBJ databases">
        <title>Genomic Encyclopedia of Type Strains, Phase IV (KMG-IV): sequencing the most valuable type-strain genomes for metagenomic binning, comparative biology and taxonomic classification.</title>
        <authorList>
            <person name="Goeker M."/>
        </authorList>
    </citation>
    <scope>NUCLEOTIDE SEQUENCE [LARGE SCALE GENOMIC DNA]</scope>
    <source>
        <strain evidence="3 4">DSM 24591</strain>
    </source>
</reference>
<proteinExistence type="inferred from homology"/>
<dbReference type="EMBL" id="SMAJ01000006">
    <property type="protein sequence ID" value="TCT07372.1"/>
    <property type="molecule type" value="Genomic_DNA"/>
</dbReference>
<dbReference type="Proteomes" id="UP000295525">
    <property type="component" value="Unassembled WGS sequence"/>
</dbReference>
<evidence type="ECO:0000313" key="4">
    <source>
        <dbReference type="Proteomes" id="UP000295525"/>
    </source>
</evidence>
<dbReference type="PRINTS" id="PR00080">
    <property type="entry name" value="SDRFAMILY"/>
</dbReference>
<dbReference type="Gene3D" id="3.40.50.720">
    <property type="entry name" value="NAD(P)-binding Rossmann-like Domain"/>
    <property type="match status" value="1"/>
</dbReference>
<keyword evidence="2" id="KW-0560">Oxidoreductase</keyword>
<protein>
    <submittedName>
        <fullName evidence="3">NAD(P)-dependent dehydrogenase (Short-subunit alcohol dehydrogenase family)</fullName>
    </submittedName>
</protein>
<dbReference type="PROSITE" id="PS51257">
    <property type="entry name" value="PROKAR_LIPOPROTEIN"/>
    <property type="match status" value="1"/>
</dbReference>
<dbReference type="InterPro" id="IPR036291">
    <property type="entry name" value="NAD(P)-bd_dom_sf"/>
</dbReference>
<dbReference type="PANTHER" id="PTHR42760:SF40">
    <property type="entry name" value="3-OXOACYL-[ACYL-CARRIER-PROTEIN] REDUCTASE, CHLOROPLASTIC"/>
    <property type="match status" value="1"/>
</dbReference>
<dbReference type="PANTHER" id="PTHR42760">
    <property type="entry name" value="SHORT-CHAIN DEHYDROGENASES/REDUCTASES FAMILY MEMBER"/>
    <property type="match status" value="1"/>
</dbReference>
<dbReference type="PRINTS" id="PR00081">
    <property type="entry name" value="GDHRDH"/>
</dbReference>
<dbReference type="GO" id="GO:0030497">
    <property type="term" value="P:fatty acid elongation"/>
    <property type="evidence" value="ECO:0007669"/>
    <property type="project" value="TreeGrafter"/>
</dbReference>